<sequence length="157" mass="17709">MSKVSFEKPARFMPRTNLLHQVSSVAEASYYLLHRWPPQRGPAYFAAREACYLAALGRMNPDECRRIFARALDEAGMPVLDESTEAAGVALTEDRTSTPVTFTRSGAWENKNLRWSKERLRRARDAHGPDRASLRDPRFALTRFGPTHEFVVGGQSA</sequence>
<gene>
    <name evidence="1" type="ORF">C5L14_00405</name>
</gene>
<comment type="caution">
    <text evidence="1">The sequence shown here is derived from an EMBL/GenBank/DDBJ whole genome shotgun (WGS) entry which is preliminary data.</text>
</comment>
<dbReference type="AlphaFoldDB" id="A0A2S9QIC9"/>
<evidence type="ECO:0008006" key="3">
    <source>
        <dbReference type="Google" id="ProtNLM"/>
    </source>
</evidence>
<dbReference type="Gene3D" id="6.10.250.730">
    <property type="match status" value="1"/>
</dbReference>
<accession>A0A2S9QIC9</accession>
<reference evidence="1 2" key="1">
    <citation type="submission" date="2018-02" db="EMBL/GenBank/DDBJ databases">
        <title>Whole genome sequencing of endophytic bacterium.</title>
        <authorList>
            <person name="Eedara R."/>
            <person name="Podile A.R."/>
        </authorList>
    </citation>
    <scope>NUCLEOTIDE SEQUENCE [LARGE SCALE GENOMIC DNA]</scope>
    <source>
        <strain evidence="1 2">RP1T</strain>
    </source>
</reference>
<dbReference type="EMBL" id="PUEJ01000001">
    <property type="protein sequence ID" value="PRH89093.1"/>
    <property type="molecule type" value="Genomic_DNA"/>
</dbReference>
<dbReference type="Pfam" id="PF06169">
    <property type="entry name" value="DUF982"/>
    <property type="match status" value="1"/>
</dbReference>
<evidence type="ECO:0000313" key="2">
    <source>
        <dbReference type="Proteomes" id="UP000237682"/>
    </source>
</evidence>
<proteinExistence type="predicted"/>
<organism evidence="1 2">
    <name type="scientific">Labrys okinawensis</name>
    <dbReference type="NCBI Taxonomy" id="346911"/>
    <lineage>
        <taxon>Bacteria</taxon>
        <taxon>Pseudomonadati</taxon>
        <taxon>Pseudomonadota</taxon>
        <taxon>Alphaproteobacteria</taxon>
        <taxon>Hyphomicrobiales</taxon>
        <taxon>Xanthobacteraceae</taxon>
        <taxon>Labrys</taxon>
    </lineage>
</organism>
<evidence type="ECO:0000313" key="1">
    <source>
        <dbReference type="EMBL" id="PRH89093.1"/>
    </source>
</evidence>
<dbReference type="Proteomes" id="UP000237682">
    <property type="component" value="Unassembled WGS sequence"/>
</dbReference>
<name>A0A2S9QIC9_9HYPH</name>
<dbReference type="InterPro" id="IPR010385">
    <property type="entry name" value="DUF982"/>
</dbReference>
<keyword evidence="2" id="KW-1185">Reference proteome</keyword>
<protein>
    <recommendedName>
        <fullName evidence="3">DUF982 domain-containing protein</fullName>
    </recommendedName>
</protein>
<dbReference type="OrthoDB" id="8420443at2"/>